<dbReference type="Gene3D" id="1.10.10.10">
    <property type="entry name" value="Winged helix-like DNA-binding domain superfamily/Winged helix DNA-binding domain"/>
    <property type="match status" value="1"/>
</dbReference>
<dbReference type="GO" id="GO:0006355">
    <property type="term" value="P:regulation of DNA-templated transcription"/>
    <property type="evidence" value="ECO:0007669"/>
    <property type="project" value="InterPro"/>
</dbReference>
<dbReference type="Proteomes" id="UP000471648">
    <property type="component" value="Unassembled WGS sequence"/>
</dbReference>
<evidence type="ECO:0000313" key="7">
    <source>
        <dbReference type="Proteomes" id="UP000471648"/>
    </source>
</evidence>
<dbReference type="CDD" id="cd06170">
    <property type="entry name" value="LuxR_C_like"/>
    <property type="match status" value="1"/>
</dbReference>
<comment type="caution">
    <text evidence="6">The sequence shown here is derived from an EMBL/GenBank/DDBJ whole genome shotgun (WGS) entry which is preliminary data.</text>
</comment>
<protein>
    <submittedName>
        <fullName evidence="6">Helix-turn-helix transcriptional regulator</fullName>
    </submittedName>
</protein>
<dbReference type="InterPro" id="IPR036388">
    <property type="entry name" value="WH-like_DNA-bd_sf"/>
</dbReference>
<evidence type="ECO:0000313" key="6">
    <source>
        <dbReference type="EMBL" id="NEB68977.1"/>
    </source>
</evidence>
<dbReference type="InterPro" id="IPR000792">
    <property type="entry name" value="Tscrpt_reg_LuxR_C"/>
</dbReference>
<dbReference type="GO" id="GO:0003677">
    <property type="term" value="F:DNA binding"/>
    <property type="evidence" value="ECO:0007669"/>
    <property type="project" value="UniProtKB-KW"/>
</dbReference>
<gene>
    <name evidence="6" type="ORF">G3I39_18240</name>
</gene>
<dbReference type="PROSITE" id="PS50043">
    <property type="entry name" value="HTH_LUXR_2"/>
    <property type="match status" value="1"/>
</dbReference>
<accession>A0A6N9V915</accession>
<keyword evidence="1" id="KW-0805">Transcription regulation</keyword>
<dbReference type="Pfam" id="PF00196">
    <property type="entry name" value="GerE"/>
    <property type="match status" value="1"/>
</dbReference>
<dbReference type="PANTHER" id="PTHR44688:SF16">
    <property type="entry name" value="DNA-BINDING TRANSCRIPTIONAL ACTIVATOR DEVR_DOSR"/>
    <property type="match status" value="1"/>
</dbReference>
<dbReference type="PRINTS" id="PR00038">
    <property type="entry name" value="HTHLUXR"/>
</dbReference>
<proteinExistence type="predicted"/>
<feature type="domain" description="HTH luxR-type" evidence="5">
    <location>
        <begin position="347"/>
        <end position="412"/>
    </location>
</feature>
<sequence length="419" mass="44677">MSLGTNLTAPPHRNPLRGRTVEAATVEALIRHTHRGTSSLLTVEAPPGMGKSRLLAEAGQIAQRLGAEVIDSLRAPVSPLRTPALVLLDNAHRLPADAGSALAGLRAQLTDRPVLWLLSRTPGADLTQTDIALCGATDFQERLILGPLSEPAARLLASDVRSGLPGLTARQVEEAGGHPATLLALGAHQDRTESGCAVSPGHPSALKHLVDGLLQACSPACRRTVRVAAVFGRHISFDDLISVTDYSPVTLLKHFDEMTAAGLVRCHEAGYAFASHLFWQAVRDTVPDQVQEIVLRQATPRKPAARYTGSGAGHPAAVPHQRSSADTAREPRPRSRAARPAMDESDGGERWPALTAQQQIIATLAADGLTNRQIGERIFLSPHTVNYHLRKVYGALQVASRIELSRIVHLALGAVEAGR</sequence>
<dbReference type="RefSeq" id="WP_143681204.1">
    <property type="nucleotide sequence ID" value="NZ_JAAGME010000798.1"/>
</dbReference>
<name>A0A6N9V915_STRMI</name>
<dbReference type="PANTHER" id="PTHR44688">
    <property type="entry name" value="DNA-BINDING TRANSCRIPTIONAL ACTIVATOR DEVR_DOSR"/>
    <property type="match status" value="1"/>
</dbReference>
<keyword evidence="3" id="KW-0804">Transcription</keyword>
<dbReference type="InterPro" id="IPR016032">
    <property type="entry name" value="Sig_transdc_resp-reg_C-effctor"/>
</dbReference>
<dbReference type="SMART" id="SM00421">
    <property type="entry name" value="HTH_LUXR"/>
    <property type="match status" value="1"/>
</dbReference>
<evidence type="ECO:0000256" key="4">
    <source>
        <dbReference type="SAM" id="MobiDB-lite"/>
    </source>
</evidence>
<dbReference type="AlphaFoldDB" id="A0A6N9V915"/>
<evidence type="ECO:0000259" key="5">
    <source>
        <dbReference type="PROSITE" id="PS50043"/>
    </source>
</evidence>
<keyword evidence="2" id="KW-0238">DNA-binding</keyword>
<reference evidence="6 7" key="1">
    <citation type="submission" date="2020-01" db="EMBL/GenBank/DDBJ databases">
        <title>Insect and environment-associated Actinomycetes.</title>
        <authorList>
            <person name="Currrie C."/>
            <person name="Chevrette M."/>
            <person name="Carlson C."/>
            <person name="Stubbendieck R."/>
            <person name="Wendt-Pienkowski E."/>
        </authorList>
    </citation>
    <scope>NUCLEOTIDE SEQUENCE [LARGE SCALE GENOMIC DNA]</scope>
    <source>
        <strain evidence="6 7">SID14438</strain>
    </source>
</reference>
<feature type="region of interest" description="Disordered" evidence="4">
    <location>
        <begin position="301"/>
        <end position="350"/>
    </location>
</feature>
<dbReference type="EMBL" id="JAAGME010000798">
    <property type="protein sequence ID" value="NEB68977.1"/>
    <property type="molecule type" value="Genomic_DNA"/>
</dbReference>
<dbReference type="SUPFAM" id="SSF46894">
    <property type="entry name" value="C-terminal effector domain of the bipartite response regulators"/>
    <property type="match status" value="1"/>
</dbReference>
<organism evidence="6 7">
    <name type="scientific">Streptomyces microflavus</name>
    <name type="common">Streptomyces lipmanii</name>
    <dbReference type="NCBI Taxonomy" id="1919"/>
    <lineage>
        <taxon>Bacteria</taxon>
        <taxon>Bacillati</taxon>
        <taxon>Actinomycetota</taxon>
        <taxon>Actinomycetes</taxon>
        <taxon>Kitasatosporales</taxon>
        <taxon>Streptomycetaceae</taxon>
        <taxon>Streptomyces</taxon>
    </lineage>
</organism>
<evidence type="ECO:0000256" key="3">
    <source>
        <dbReference type="ARBA" id="ARBA00023163"/>
    </source>
</evidence>
<evidence type="ECO:0000256" key="1">
    <source>
        <dbReference type="ARBA" id="ARBA00023015"/>
    </source>
</evidence>
<evidence type="ECO:0000256" key="2">
    <source>
        <dbReference type="ARBA" id="ARBA00023125"/>
    </source>
</evidence>